<dbReference type="GO" id="GO:0003887">
    <property type="term" value="F:DNA-directed DNA polymerase activity"/>
    <property type="evidence" value="ECO:0007669"/>
    <property type="project" value="UniProtKB-KW"/>
</dbReference>
<gene>
    <name evidence="10" type="ORF">AVEN_226884_1</name>
</gene>
<dbReference type="EMBL" id="BGPR01071243">
    <property type="protein sequence ID" value="GBO44487.1"/>
    <property type="molecule type" value="Genomic_DNA"/>
</dbReference>
<dbReference type="OrthoDB" id="5871067at2759"/>
<dbReference type="AlphaFoldDB" id="A0A4Y2X8J2"/>
<dbReference type="Pfam" id="PF03175">
    <property type="entry name" value="DNA_pol_B_2"/>
    <property type="match status" value="1"/>
</dbReference>
<organism evidence="10 11">
    <name type="scientific">Araneus ventricosus</name>
    <name type="common">Orbweaver spider</name>
    <name type="synonym">Epeira ventricosa</name>
    <dbReference type="NCBI Taxonomy" id="182803"/>
    <lineage>
        <taxon>Eukaryota</taxon>
        <taxon>Metazoa</taxon>
        <taxon>Ecdysozoa</taxon>
        <taxon>Arthropoda</taxon>
        <taxon>Chelicerata</taxon>
        <taxon>Arachnida</taxon>
        <taxon>Araneae</taxon>
        <taxon>Araneomorphae</taxon>
        <taxon>Entelegynae</taxon>
        <taxon>Araneoidea</taxon>
        <taxon>Araneidae</taxon>
        <taxon>Araneus</taxon>
    </lineage>
</organism>
<dbReference type="PANTHER" id="PTHR33568:SF3">
    <property type="entry name" value="DNA-DIRECTED DNA POLYMERASE"/>
    <property type="match status" value="1"/>
</dbReference>
<name>A0A4Y2X8J2_ARAVE</name>
<evidence type="ECO:0000313" key="11">
    <source>
        <dbReference type="Proteomes" id="UP000499080"/>
    </source>
</evidence>
<evidence type="ECO:0000256" key="7">
    <source>
        <dbReference type="ARBA" id="ARBA00023125"/>
    </source>
</evidence>
<reference evidence="10 11" key="1">
    <citation type="journal article" date="2019" name="Sci. Rep.">
        <title>Orb-weaving spider Araneus ventricosus genome elucidates the spidroin gene catalogue.</title>
        <authorList>
            <person name="Kono N."/>
            <person name="Nakamura H."/>
            <person name="Ohtoshi R."/>
            <person name="Moran D.A.P."/>
            <person name="Shinohara A."/>
            <person name="Yoshida Y."/>
            <person name="Fujiwara M."/>
            <person name="Mori M."/>
            <person name="Tomita M."/>
            <person name="Arakawa K."/>
        </authorList>
    </citation>
    <scope>NUCLEOTIDE SEQUENCE [LARGE SCALE GENOMIC DNA]</scope>
</reference>
<evidence type="ECO:0000256" key="6">
    <source>
        <dbReference type="ARBA" id="ARBA00022932"/>
    </source>
</evidence>
<keyword evidence="6" id="KW-0239">DNA-directed DNA polymerase</keyword>
<dbReference type="PANTHER" id="PTHR33568">
    <property type="entry name" value="DNA POLYMERASE"/>
    <property type="match status" value="1"/>
</dbReference>
<comment type="caution">
    <text evidence="10">The sequence shown here is derived from an EMBL/GenBank/DDBJ whole genome shotgun (WGS) entry which is preliminary data.</text>
</comment>
<evidence type="ECO:0000256" key="3">
    <source>
        <dbReference type="ARBA" id="ARBA00022679"/>
    </source>
</evidence>
<protein>
    <recommendedName>
        <fullName evidence="2">DNA-directed DNA polymerase</fullName>
        <ecNumber evidence="2">2.7.7.7</ecNumber>
    </recommendedName>
</protein>
<keyword evidence="11" id="KW-1185">Reference proteome</keyword>
<sequence length="192" mass="22254">MSSAERERFLSVRRKNFETFDFQTEMLAYCRSDVDILRRCCMEFRTQFLHVAGVDPFSYVTIASACMAAYRSKHIQEKTIAMVPVNGYLNKRSYSRDCIRWLKYVSSKEGIHIRHSLNGFGEQVIDGKPVDGFCVETNTIYQYQGCFCHVCDKYYETDVTNPVSGISMNNRVTKSAENTRTLREFGYTVVEM</sequence>
<comment type="similarity">
    <text evidence="1">Belongs to the DNA polymerase type-B family.</text>
</comment>
<evidence type="ECO:0000256" key="2">
    <source>
        <dbReference type="ARBA" id="ARBA00012417"/>
    </source>
</evidence>
<dbReference type="GO" id="GO:0000166">
    <property type="term" value="F:nucleotide binding"/>
    <property type="evidence" value="ECO:0007669"/>
    <property type="project" value="InterPro"/>
</dbReference>
<keyword evidence="3" id="KW-0808">Transferase</keyword>
<dbReference type="EC" id="2.7.7.7" evidence="2"/>
<dbReference type="Proteomes" id="UP000499080">
    <property type="component" value="Unassembled WGS sequence"/>
</dbReference>
<evidence type="ECO:0000256" key="5">
    <source>
        <dbReference type="ARBA" id="ARBA00022705"/>
    </source>
</evidence>
<dbReference type="InterPro" id="IPR004868">
    <property type="entry name" value="DNA-dir_DNA_pol_B_mt/vir"/>
</dbReference>
<keyword evidence="7" id="KW-0238">DNA-binding</keyword>
<evidence type="ECO:0000259" key="9">
    <source>
        <dbReference type="Pfam" id="PF03175"/>
    </source>
</evidence>
<accession>A0A4Y2X8J2</accession>
<dbReference type="GO" id="GO:0006260">
    <property type="term" value="P:DNA replication"/>
    <property type="evidence" value="ECO:0007669"/>
    <property type="project" value="UniProtKB-KW"/>
</dbReference>
<evidence type="ECO:0000256" key="4">
    <source>
        <dbReference type="ARBA" id="ARBA00022695"/>
    </source>
</evidence>
<evidence type="ECO:0000256" key="1">
    <source>
        <dbReference type="ARBA" id="ARBA00005755"/>
    </source>
</evidence>
<feature type="domain" description="DNA-directed DNA polymerase family B mitochondria/virus" evidence="9">
    <location>
        <begin position="19"/>
        <end position="84"/>
    </location>
</feature>
<dbReference type="GO" id="GO:0003677">
    <property type="term" value="F:DNA binding"/>
    <property type="evidence" value="ECO:0007669"/>
    <property type="project" value="UniProtKB-KW"/>
</dbReference>
<comment type="catalytic activity">
    <reaction evidence="8">
        <text>DNA(n) + a 2'-deoxyribonucleoside 5'-triphosphate = DNA(n+1) + diphosphate</text>
        <dbReference type="Rhea" id="RHEA:22508"/>
        <dbReference type="Rhea" id="RHEA-COMP:17339"/>
        <dbReference type="Rhea" id="RHEA-COMP:17340"/>
        <dbReference type="ChEBI" id="CHEBI:33019"/>
        <dbReference type="ChEBI" id="CHEBI:61560"/>
        <dbReference type="ChEBI" id="CHEBI:173112"/>
        <dbReference type="EC" id="2.7.7.7"/>
    </reaction>
</comment>
<keyword evidence="5" id="KW-0235">DNA replication</keyword>
<evidence type="ECO:0000313" key="10">
    <source>
        <dbReference type="EMBL" id="GBO44487.1"/>
    </source>
</evidence>
<keyword evidence="4" id="KW-0548">Nucleotidyltransferase</keyword>
<evidence type="ECO:0000256" key="8">
    <source>
        <dbReference type="ARBA" id="ARBA00049244"/>
    </source>
</evidence>
<proteinExistence type="inferred from homology"/>